<evidence type="ECO:0000256" key="3">
    <source>
        <dbReference type="ARBA" id="ARBA00022475"/>
    </source>
</evidence>
<feature type="transmembrane region" description="Helical" evidence="10">
    <location>
        <begin position="157"/>
        <end position="178"/>
    </location>
</feature>
<keyword evidence="12" id="KW-1185">Reference proteome</keyword>
<dbReference type="PANTHER" id="PTHR37468:SF1">
    <property type="entry name" value="SULFATE TRANSPORTER CYSZ"/>
    <property type="match status" value="1"/>
</dbReference>
<dbReference type="PANTHER" id="PTHR37468">
    <property type="entry name" value="SULFATE TRANSPORTER CYSZ"/>
    <property type="match status" value="1"/>
</dbReference>
<comment type="subcellular location">
    <subcellularLocation>
        <location evidence="1">Membrane</location>
        <topology evidence="1">Multi-pass membrane protein</topology>
    </subcellularLocation>
</comment>
<feature type="transmembrane region" description="Helical" evidence="10">
    <location>
        <begin position="88"/>
        <end position="117"/>
    </location>
</feature>
<feature type="transmembrane region" description="Helical" evidence="10">
    <location>
        <begin position="41"/>
        <end position="68"/>
    </location>
</feature>
<evidence type="ECO:0000256" key="1">
    <source>
        <dbReference type="ARBA" id="ARBA00004141"/>
    </source>
</evidence>
<dbReference type="Pfam" id="PF07264">
    <property type="entry name" value="EI24"/>
    <property type="match status" value="1"/>
</dbReference>
<evidence type="ECO:0000256" key="4">
    <source>
        <dbReference type="ARBA" id="ARBA00022519"/>
    </source>
</evidence>
<evidence type="ECO:0000256" key="6">
    <source>
        <dbReference type="ARBA" id="ARBA00022692"/>
    </source>
</evidence>
<evidence type="ECO:0000256" key="7">
    <source>
        <dbReference type="ARBA" id="ARBA00022989"/>
    </source>
</evidence>
<protein>
    <submittedName>
        <fullName evidence="11">EI24 domain-containing protein</fullName>
    </submittedName>
</protein>
<accession>A0ABS0H8M5</accession>
<comment type="caution">
    <text evidence="11">The sequence shown here is derived from an EMBL/GenBank/DDBJ whole genome shotgun (WGS) entry which is preliminary data.</text>
</comment>
<evidence type="ECO:0000313" key="11">
    <source>
        <dbReference type="EMBL" id="MBF9134641.1"/>
    </source>
</evidence>
<keyword evidence="8" id="KW-0764">Sulfate transport</keyword>
<reference evidence="11 12" key="1">
    <citation type="submission" date="2020-11" db="EMBL/GenBank/DDBJ databases">
        <title>A novel isolate from a Black sea contaminated sediment with potential to produce alkanes: Plantactinospora alkalitolerans sp. nov.</title>
        <authorList>
            <person name="Carro L."/>
            <person name="Veyisoglu A."/>
            <person name="Guven K."/>
            <person name="Schumann P."/>
            <person name="Klenk H.-P."/>
            <person name="Sahin N."/>
        </authorList>
    </citation>
    <scope>NUCLEOTIDE SEQUENCE [LARGE SCALE GENOMIC DNA]</scope>
    <source>
        <strain evidence="11 12">S1510</strain>
    </source>
</reference>
<keyword evidence="9 10" id="KW-0472">Membrane</keyword>
<keyword evidence="2" id="KW-0813">Transport</keyword>
<keyword evidence="4" id="KW-0997">Cell inner membrane</keyword>
<keyword evidence="5" id="KW-0028">Amino-acid biosynthesis</keyword>
<proteinExistence type="predicted"/>
<feature type="transmembrane region" description="Helical" evidence="10">
    <location>
        <begin position="184"/>
        <end position="204"/>
    </location>
</feature>
<keyword evidence="3" id="KW-1003">Cell membrane</keyword>
<evidence type="ECO:0000256" key="8">
    <source>
        <dbReference type="ARBA" id="ARBA00023032"/>
    </source>
</evidence>
<evidence type="ECO:0000256" key="10">
    <source>
        <dbReference type="SAM" id="Phobius"/>
    </source>
</evidence>
<dbReference type="InterPro" id="IPR059112">
    <property type="entry name" value="CysZ/EI24"/>
</dbReference>
<keyword evidence="7 10" id="KW-1133">Transmembrane helix</keyword>
<sequence length="308" mass="32069">MHTTTVNAPAGGRAGTFLSGFGTGVGLLFRGLGIYARNPRLVLLGIIPGLLSGALYLAAFGTLIYFVSDLAELVTPFADDWAASTRDGVRLVAGLAFLGLGGLLGVLTFTAITLFIGDPFYEKISERVEARYGGVPDEIEVPWWRSLRRSLVDSARLIVRSVLFGIPLFVAGFIPIVGQFVVPVVAALVAGWFLAVELVGVPFYRRGLRLPDRRRVLRANRPLALGFGVAVFLCFLIPLGAVLLMPAAVAGGALLARRTLGQPIAGQPIAGQPIAGQPIAGQPIAGQAGVAAASTARPGTAAESTGGE</sequence>
<keyword evidence="6 10" id="KW-0812">Transmembrane</keyword>
<organism evidence="11 12">
    <name type="scientific">Plantactinospora alkalitolerans</name>
    <dbReference type="NCBI Taxonomy" id="2789879"/>
    <lineage>
        <taxon>Bacteria</taxon>
        <taxon>Bacillati</taxon>
        <taxon>Actinomycetota</taxon>
        <taxon>Actinomycetes</taxon>
        <taxon>Micromonosporales</taxon>
        <taxon>Micromonosporaceae</taxon>
        <taxon>Plantactinospora</taxon>
    </lineage>
</organism>
<dbReference type="InterPro" id="IPR050480">
    <property type="entry name" value="CysZ-like"/>
</dbReference>
<feature type="transmembrane region" description="Helical" evidence="10">
    <location>
        <begin position="12"/>
        <end position="29"/>
    </location>
</feature>
<dbReference type="EMBL" id="JADPUN010000369">
    <property type="protein sequence ID" value="MBF9134641.1"/>
    <property type="molecule type" value="Genomic_DNA"/>
</dbReference>
<name>A0ABS0H8M5_9ACTN</name>
<evidence type="ECO:0000313" key="12">
    <source>
        <dbReference type="Proteomes" id="UP000638560"/>
    </source>
</evidence>
<dbReference type="Proteomes" id="UP000638560">
    <property type="component" value="Unassembled WGS sequence"/>
</dbReference>
<evidence type="ECO:0000256" key="5">
    <source>
        <dbReference type="ARBA" id="ARBA00022605"/>
    </source>
</evidence>
<evidence type="ECO:0000256" key="2">
    <source>
        <dbReference type="ARBA" id="ARBA00022448"/>
    </source>
</evidence>
<evidence type="ECO:0000256" key="9">
    <source>
        <dbReference type="ARBA" id="ARBA00023136"/>
    </source>
</evidence>
<gene>
    <name evidence="11" type="ORF">I0C86_37785</name>
</gene>
<feature type="transmembrane region" description="Helical" evidence="10">
    <location>
        <begin position="225"/>
        <end position="249"/>
    </location>
</feature>